<evidence type="ECO:0000256" key="1">
    <source>
        <dbReference type="ARBA" id="ARBA00004141"/>
    </source>
</evidence>
<dbReference type="AlphaFoldDB" id="A0A9N9Q9E3"/>
<dbReference type="InterPro" id="IPR052649">
    <property type="entry name" value="NCE102-like"/>
</dbReference>
<evidence type="ECO:0000256" key="3">
    <source>
        <dbReference type="ARBA" id="ARBA00022989"/>
    </source>
</evidence>
<comment type="caution">
    <text evidence="7">The sequence shown here is derived from an EMBL/GenBank/DDBJ whole genome shotgun (WGS) entry which is preliminary data.</text>
</comment>
<feature type="transmembrane region" description="Helical" evidence="5">
    <location>
        <begin position="38"/>
        <end position="62"/>
    </location>
</feature>
<organism evidence="7 8">
    <name type="scientific">Hymenoscyphus albidus</name>
    <dbReference type="NCBI Taxonomy" id="595503"/>
    <lineage>
        <taxon>Eukaryota</taxon>
        <taxon>Fungi</taxon>
        <taxon>Dikarya</taxon>
        <taxon>Ascomycota</taxon>
        <taxon>Pezizomycotina</taxon>
        <taxon>Leotiomycetes</taxon>
        <taxon>Helotiales</taxon>
        <taxon>Helotiaceae</taxon>
        <taxon>Hymenoscyphus</taxon>
    </lineage>
</organism>
<dbReference type="OrthoDB" id="5423111at2759"/>
<keyword evidence="4 5" id="KW-0472">Membrane</keyword>
<dbReference type="GO" id="GO:0005886">
    <property type="term" value="C:plasma membrane"/>
    <property type="evidence" value="ECO:0007669"/>
    <property type="project" value="TreeGrafter"/>
</dbReference>
<dbReference type="Proteomes" id="UP000701801">
    <property type="component" value="Unassembled WGS sequence"/>
</dbReference>
<feature type="transmembrane region" description="Helical" evidence="5">
    <location>
        <begin position="128"/>
        <end position="147"/>
    </location>
</feature>
<name>A0A9N9Q9E3_9HELO</name>
<protein>
    <recommendedName>
        <fullName evidence="6">MARVEL domain-containing protein</fullName>
    </recommendedName>
</protein>
<reference evidence="7" key="1">
    <citation type="submission" date="2021-07" db="EMBL/GenBank/DDBJ databases">
        <authorList>
            <person name="Durling M."/>
        </authorList>
    </citation>
    <scope>NUCLEOTIDE SEQUENCE</scope>
</reference>
<keyword evidence="3 5" id="KW-1133">Transmembrane helix</keyword>
<evidence type="ECO:0000256" key="4">
    <source>
        <dbReference type="ARBA" id="ARBA00023136"/>
    </source>
</evidence>
<gene>
    <name evidence="7" type="ORF">HYALB_00002478</name>
</gene>
<comment type="subcellular location">
    <subcellularLocation>
        <location evidence="1">Membrane</location>
        <topology evidence="1">Multi-pass membrane protein</topology>
    </subcellularLocation>
</comment>
<accession>A0A9N9Q9E3</accession>
<feature type="transmembrane region" description="Helical" evidence="5">
    <location>
        <begin position="69"/>
        <end position="91"/>
    </location>
</feature>
<evidence type="ECO:0000313" key="8">
    <source>
        <dbReference type="Proteomes" id="UP000701801"/>
    </source>
</evidence>
<evidence type="ECO:0000256" key="5">
    <source>
        <dbReference type="SAM" id="Phobius"/>
    </source>
</evidence>
<dbReference type="Pfam" id="PF01284">
    <property type="entry name" value="MARVEL"/>
    <property type="match status" value="1"/>
</dbReference>
<sequence>MISLPLLGLRGLQFLWTLLTTALIGNVIREAIAGNPSAINYAIFVCVISWIALLFGLAGVIMESLAIPIVVLALDGLATMFTFIAGVVLAAKLGVHSCGNATYTTTNTMTNGSLNTSKRCHELQASTAFFWFLFASFVGSLFFSFLAHKSGSLSSRRSGPSMSQV</sequence>
<evidence type="ECO:0000313" key="7">
    <source>
        <dbReference type="EMBL" id="CAG8979352.1"/>
    </source>
</evidence>
<dbReference type="PANTHER" id="PTHR28165:SF1">
    <property type="entry name" value="NON-CLASSICAL EXPORT PROTEIN 2-RELATED"/>
    <property type="match status" value="1"/>
</dbReference>
<dbReference type="PANTHER" id="PTHR28165">
    <property type="entry name" value="NON-CLASSICAL EXPORT PROTEIN 2-RELATED"/>
    <property type="match status" value="1"/>
</dbReference>
<dbReference type="InterPro" id="IPR008253">
    <property type="entry name" value="Marvel"/>
</dbReference>
<dbReference type="GO" id="GO:0072659">
    <property type="term" value="P:protein localization to plasma membrane"/>
    <property type="evidence" value="ECO:0007669"/>
    <property type="project" value="TreeGrafter"/>
</dbReference>
<dbReference type="EMBL" id="CAJVRM010000307">
    <property type="protein sequence ID" value="CAG8979352.1"/>
    <property type="molecule type" value="Genomic_DNA"/>
</dbReference>
<evidence type="ECO:0000259" key="6">
    <source>
        <dbReference type="Pfam" id="PF01284"/>
    </source>
</evidence>
<keyword evidence="8" id="KW-1185">Reference proteome</keyword>
<dbReference type="GO" id="GO:0070941">
    <property type="term" value="P:eisosome assembly"/>
    <property type="evidence" value="ECO:0007669"/>
    <property type="project" value="TreeGrafter"/>
</dbReference>
<feature type="domain" description="MARVEL" evidence="6">
    <location>
        <begin position="5"/>
        <end position="143"/>
    </location>
</feature>
<feature type="transmembrane region" description="Helical" evidence="5">
    <location>
        <begin position="12"/>
        <end position="32"/>
    </location>
</feature>
<keyword evidence="2 5" id="KW-0812">Transmembrane</keyword>
<evidence type="ECO:0000256" key="2">
    <source>
        <dbReference type="ARBA" id="ARBA00022692"/>
    </source>
</evidence>
<dbReference type="GO" id="GO:0032126">
    <property type="term" value="C:eisosome"/>
    <property type="evidence" value="ECO:0007669"/>
    <property type="project" value="TreeGrafter"/>
</dbReference>
<proteinExistence type="predicted"/>